<dbReference type="InterPro" id="IPR039068">
    <property type="entry name" value="PqqC-like"/>
</dbReference>
<dbReference type="Pfam" id="PF03070">
    <property type="entry name" value="TENA_THI-4"/>
    <property type="match status" value="1"/>
</dbReference>
<comment type="similarity">
    <text evidence="9">Belongs to the PqqC family.</text>
</comment>
<evidence type="ECO:0000256" key="8">
    <source>
        <dbReference type="ARBA" id="ARBA00048337"/>
    </source>
</evidence>
<comment type="catalytic activity">
    <reaction evidence="8">
        <text>thiamine + H2O = 5-(2-hydroxyethyl)-4-methylthiazole + 4-amino-5-hydroxymethyl-2-methylpyrimidine + H(+)</text>
        <dbReference type="Rhea" id="RHEA:17509"/>
        <dbReference type="ChEBI" id="CHEBI:15377"/>
        <dbReference type="ChEBI" id="CHEBI:15378"/>
        <dbReference type="ChEBI" id="CHEBI:16892"/>
        <dbReference type="ChEBI" id="CHEBI:17957"/>
        <dbReference type="ChEBI" id="CHEBI:18385"/>
        <dbReference type="EC" id="3.5.99.2"/>
    </reaction>
</comment>
<proteinExistence type="inferred from homology"/>
<evidence type="ECO:0000256" key="5">
    <source>
        <dbReference type="ARBA" id="ARBA00022905"/>
    </source>
</evidence>
<evidence type="ECO:0000256" key="1">
    <source>
        <dbReference type="ARBA" id="ARBA00001881"/>
    </source>
</evidence>
<dbReference type="NCBIfam" id="TIGR02111">
    <property type="entry name" value="PQQ_syn_pqqC"/>
    <property type="match status" value="1"/>
</dbReference>
<evidence type="ECO:0000256" key="2">
    <source>
        <dbReference type="ARBA" id="ARBA00004948"/>
    </source>
</evidence>
<feature type="domain" description="Thiaminase-2/PQQC" evidence="10">
    <location>
        <begin position="30"/>
        <end position="239"/>
    </location>
</feature>
<comment type="subunit">
    <text evidence="4">Homotetramer.</text>
</comment>
<comment type="catalytic activity">
    <reaction evidence="9">
        <text>6-(2-amino-2-carboxyethyl)-7,8-dioxo-1,2,3,4,7,8-hexahydroquinoline-2,4-dicarboxylate + 3 O2 = pyrroloquinoline quinone + 2 H2O2 + 2 H2O + H(+)</text>
        <dbReference type="Rhea" id="RHEA:10692"/>
        <dbReference type="ChEBI" id="CHEBI:15377"/>
        <dbReference type="ChEBI" id="CHEBI:15378"/>
        <dbReference type="ChEBI" id="CHEBI:15379"/>
        <dbReference type="ChEBI" id="CHEBI:16240"/>
        <dbReference type="ChEBI" id="CHEBI:58442"/>
        <dbReference type="ChEBI" id="CHEBI:58778"/>
        <dbReference type="EC" id="1.3.3.11"/>
    </reaction>
</comment>
<dbReference type="InterPro" id="IPR016084">
    <property type="entry name" value="Haem_Oase-like_multi-hlx"/>
</dbReference>
<comment type="pathway">
    <text evidence="9">Cofactor biosynthesis; pyrroloquinoline quinone biosynthesis.</text>
</comment>
<dbReference type="Gene3D" id="1.20.910.10">
    <property type="entry name" value="Heme oxygenase-like"/>
    <property type="match status" value="1"/>
</dbReference>
<comment type="catalytic activity">
    <reaction evidence="1">
        <text>4-amino-5-aminomethyl-2-methylpyrimidine + H2O = 4-amino-5-hydroxymethyl-2-methylpyrimidine + NH4(+)</text>
        <dbReference type="Rhea" id="RHEA:31799"/>
        <dbReference type="ChEBI" id="CHEBI:15377"/>
        <dbReference type="ChEBI" id="CHEBI:16892"/>
        <dbReference type="ChEBI" id="CHEBI:28938"/>
        <dbReference type="ChEBI" id="CHEBI:63416"/>
        <dbReference type="EC" id="3.5.99.2"/>
    </reaction>
</comment>
<dbReference type="HAMAP" id="MF_00654">
    <property type="entry name" value="PQQ_syn_PqqC"/>
    <property type="match status" value="1"/>
</dbReference>
<comment type="caution">
    <text evidence="11">The sequence shown here is derived from an EMBL/GenBank/DDBJ whole genome shotgun (WGS) entry which is preliminary data.</text>
</comment>
<dbReference type="Proteomes" id="UP001523262">
    <property type="component" value="Unassembled WGS sequence"/>
</dbReference>
<dbReference type="EC" id="1.3.3.11" evidence="9"/>
<gene>
    <name evidence="9 11" type="primary">pqqC</name>
    <name evidence="11" type="ORF">NDK43_00705</name>
</gene>
<comment type="function">
    <text evidence="9">Ring cyclization and eight-electron oxidation of 3a-(2-amino-2-carboxyethyl)-4,5-dioxo-4,5,6,7,8,9-hexahydroquinoline-7,9-dicarboxylic-acid to PQQ.</text>
</comment>
<keyword evidence="12" id="KW-1185">Reference proteome</keyword>
<reference evidence="11 12" key="1">
    <citation type="submission" date="2022-06" db="EMBL/GenBank/DDBJ databases">
        <authorList>
            <person name="Jeon C.O."/>
        </authorList>
    </citation>
    <scope>NUCLEOTIDE SEQUENCE [LARGE SCALE GENOMIC DNA]</scope>
    <source>
        <strain evidence="11 12">KCTC 13943</strain>
    </source>
</reference>
<comment type="similarity">
    <text evidence="3">Belongs to the TenA family.</text>
</comment>
<name>A0ABT0W5C2_9BACI</name>
<accession>A0ABT0W5C2</accession>
<evidence type="ECO:0000313" key="11">
    <source>
        <dbReference type="EMBL" id="MCM2531229.1"/>
    </source>
</evidence>
<dbReference type="InterPro" id="IPR011845">
    <property type="entry name" value="PqqC"/>
</dbReference>
<evidence type="ECO:0000259" key="10">
    <source>
        <dbReference type="Pfam" id="PF03070"/>
    </source>
</evidence>
<dbReference type="SUPFAM" id="SSF48613">
    <property type="entry name" value="Heme oxygenase-like"/>
    <property type="match status" value="1"/>
</dbReference>
<evidence type="ECO:0000256" key="4">
    <source>
        <dbReference type="ARBA" id="ARBA00011881"/>
    </source>
</evidence>
<keyword evidence="5 9" id="KW-0884">PQQ biosynthesis</keyword>
<dbReference type="InterPro" id="IPR004305">
    <property type="entry name" value="Thiaminase-2/PQQC"/>
</dbReference>
<dbReference type="PANTHER" id="PTHR40279:SF3">
    <property type="entry name" value="4-AMINOBENZOATE SYNTHASE"/>
    <property type="match status" value="1"/>
</dbReference>
<sequence>MLEQGGAVSQEKILYKKGERLWTKEEFTERLKEVGHSFYHDKHPFHTAMHQGKLSREQIRGWVANRYYYQKSVPIKDAAILSNLPSRELRREWIGRIIDHDGTQAEEGGIEAWLQLGEAVGLSREEVVREDRVVPSVRFSVDAYVHFARTKPWIEAVASSLTELFSPDLISKRIKVLERLYPWIDSAGMDYFQNRLTQAPQDSDIALKLVLIYCQTPEDQRRAVEALRFKCDVLWAQLDAIEKAYPLKSD</sequence>
<evidence type="ECO:0000256" key="7">
    <source>
        <dbReference type="ARBA" id="ARBA00023002"/>
    </source>
</evidence>
<evidence type="ECO:0000256" key="6">
    <source>
        <dbReference type="ARBA" id="ARBA00022977"/>
    </source>
</evidence>
<keyword evidence="6" id="KW-0784">Thiamine biosynthesis</keyword>
<organism evidence="11 12">
    <name type="scientific">Neobacillus pocheonensis</name>
    <dbReference type="NCBI Taxonomy" id="363869"/>
    <lineage>
        <taxon>Bacteria</taxon>
        <taxon>Bacillati</taxon>
        <taxon>Bacillota</taxon>
        <taxon>Bacilli</taxon>
        <taxon>Bacillales</taxon>
        <taxon>Bacillaceae</taxon>
        <taxon>Neobacillus</taxon>
    </lineage>
</organism>
<evidence type="ECO:0000313" key="12">
    <source>
        <dbReference type="Proteomes" id="UP001523262"/>
    </source>
</evidence>
<dbReference type="GO" id="GO:0033732">
    <property type="term" value="F:pyrroloquinoline-quinone synthase activity"/>
    <property type="evidence" value="ECO:0007669"/>
    <property type="project" value="UniProtKB-EC"/>
</dbReference>
<keyword evidence="7 9" id="KW-0560">Oxidoreductase</keyword>
<dbReference type="PANTHER" id="PTHR40279">
    <property type="entry name" value="PQQC-LIKE PROTEIN"/>
    <property type="match status" value="1"/>
</dbReference>
<protein>
    <recommendedName>
        <fullName evidence="9">Pyrroloquinoline-quinone synthase</fullName>
        <ecNumber evidence="9">1.3.3.11</ecNumber>
    </recommendedName>
    <alternativeName>
        <fullName evidence="9">Coenzyme PQQ synthesis protein C</fullName>
    </alternativeName>
    <alternativeName>
        <fullName evidence="9">Pyrroloquinoline quinone biosynthesis protein C</fullName>
    </alternativeName>
</protein>
<comment type="pathway">
    <text evidence="2">Cofactor biosynthesis; thiamine diphosphate biosynthesis.</text>
</comment>
<evidence type="ECO:0000256" key="3">
    <source>
        <dbReference type="ARBA" id="ARBA00010264"/>
    </source>
</evidence>
<evidence type="ECO:0000256" key="9">
    <source>
        <dbReference type="HAMAP-Rule" id="MF_00654"/>
    </source>
</evidence>
<dbReference type="EMBL" id="JAMQCR010000001">
    <property type="protein sequence ID" value="MCM2531229.1"/>
    <property type="molecule type" value="Genomic_DNA"/>
</dbReference>